<keyword evidence="2" id="KW-0808">Transferase</keyword>
<evidence type="ECO:0000256" key="1">
    <source>
        <dbReference type="ARBA" id="ARBA00010688"/>
    </source>
</evidence>
<sequence length="295" mass="31817">MSAVKIIAIGDNVCDKYLSRGKMYPGGQCVNTCAYAAANGVSSAYLGKFGSDEVAAYNQKILHELGIDTSHCRHFEGENGFAMVTLKGNDRVFLGSNKGGVAKEHSFDFTQEDLEYIKGFNLIYTNLNSYIEEDLPFLHTAGVPIAYDFSTRWTDAYLEKVCPYVTVAILSCAHLSAEDRAREMQKAADHGVSIVLGTIGEDGSYVLYNGKTYYASAVHADDVIDTMGAGDSYFAAFLCSLLKSSKSGALLEGTEEENVAHLQEAMQIGAAFAAKMCAKEGAFGYGTPIVGRTEL</sequence>
<evidence type="ECO:0000256" key="3">
    <source>
        <dbReference type="ARBA" id="ARBA00022777"/>
    </source>
</evidence>
<dbReference type="InterPro" id="IPR029056">
    <property type="entry name" value="Ribokinase-like"/>
</dbReference>
<dbReference type="Gene3D" id="3.40.1190.20">
    <property type="match status" value="1"/>
</dbReference>
<evidence type="ECO:0000313" key="5">
    <source>
        <dbReference type="EMBL" id="PDX81161.1"/>
    </source>
</evidence>
<dbReference type="AlphaFoldDB" id="A0A2A7AQ37"/>
<feature type="domain" description="Carbohydrate kinase PfkB" evidence="4">
    <location>
        <begin position="16"/>
        <end position="282"/>
    </location>
</feature>
<keyword evidence="3 5" id="KW-0418">Kinase</keyword>
<dbReference type="CDD" id="cd01940">
    <property type="entry name" value="Fructoselysine_kinase_like"/>
    <property type="match status" value="1"/>
</dbReference>
<reference evidence="5 6" key="1">
    <citation type="journal article" date="2017" name="Front. Microbiol.">
        <title>New Insights into the Diversity of the Genus Faecalibacterium.</title>
        <authorList>
            <person name="Benevides L."/>
            <person name="Burman S."/>
            <person name="Martin R."/>
            <person name="Robert V."/>
            <person name="Thomas M."/>
            <person name="Miquel S."/>
            <person name="Chain F."/>
            <person name="Sokol H."/>
            <person name="Bermudez-Humaran L.G."/>
            <person name="Morrison M."/>
            <person name="Langella P."/>
            <person name="Azevedo V.A."/>
            <person name="Chatel J.M."/>
            <person name="Soares S."/>
        </authorList>
    </citation>
    <scope>NUCLEOTIDE SEQUENCE [LARGE SCALE GENOMIC DNA]</scope>
    <source>
        <strain evidence="5 6">CNCM I 4575</strain>
    </source>
</reference>
<dbReference type="Proteomes" id="UP000220005">
    <property type="component" value="Unassembled WGS sequence"/>
</dbReference>
<dbReference type="RefSeq" id="WP_097839500.1">
    <property type="nucleotide sequence ID" value="NZ_NMTY01000016.1"/>
</dbReference>
<dbReference type="GO" id="GO:0016301">
    <property type="term" value="F:kinase activity"/>
    <property type="evidence" value="ECO:0007669"/>
    <property type="project" value="UniProtKB-KW"/>
</dbReference>
<dbReference type="PANTHER" id="PTHR43085">
    <property type="entry name" value="HEXOKINASE FAMILY MEMBER"/>
    <property type="match status" value="1"/>
</dbReference>
<protein>
    <submittedName>
        <fullName evidence="5">Fructoselysine 6-kinase</fullName>
    </submittedName>
</protein>
<proteinExistence type="inferred from homology"/>
<dbReference type="PANTHER" id="PTHR43085:SF41">
    <property type="entry name" value="FRUCTOSELYSINE 6-KINASE"/>
    <property type="match status" value="1"/>
</dbReference>
<organism evidence="5 6">
    <name type="scientific">Faecalibacterium prausnitzii</name>
    <dbReference type="NCBI Taxonomy" id="853"/>
    <lineage>
        <taxon>Bacteria</taxon>
        <taxon>Bacillati</taxon>
        <taxon>Bacillota</taxon>
        <taxon>Clostridia</taxon>
        <taxon>Eubacteriales</taxon>
        <taxon>Oscillospiraceae</taxon>
        <taxon>Faecalibacterium</taxon>
    </lineage>
</organism>
<dbReference type="Pfam" id="PF00294">
    <property type="entry name" value="PfkB"/>
    <property type="match status" value="1"/>
</dbReference>
<name>A0A2A7AQ37_9FIRM</name>
<dbReference type="InterPro" id="IPR002173">
    <property type="entry name" value="Carboh/pur_kinase_PfkB_CS"/>
</dbReference>
<comment type="caution">
    <text evidence="5">The sequence shown here is derived from an EMBL/GenBank/DDBJ whole genome shotgun (WGS) entry which is preliminary data.</text>
</comment>
<accession>A0A2A7AQ37</accession>
<comment type="similarity">
    <text evidence="1">Belongs to the carbohydrate kinase PfkB family.</text>
</comment>
<evidence type="ECO:0000259" key="4">
    <source>
        <dbReference type="Pfam" id="PF00294"/>
    </source>
</evidence>
<evidence type="ECO:0000256" key="2">
    <source>
        <dbReference type="ARBA" id="ARBA00022679"/>
    </source>
</evidence>
<dbReference type="InterPro" id="IPR011611">
    <property type="entry name" value="PfkB_dom"/>
</dbReference>
<evidence type="ECO:0000313" key="6">
    <source>
        <dbReference type="Proteomes" id="UP000220005"/>
    </source>
</evidence>
<dbReference type="InterPro" id="IPR050306">
    <property type="entry name" value="PfkB_Carbo_kinase"/>
</dbReference>
<dbReference type="PROSITE" id="PS00584">
    <property type="entry name" value="PFKB_KINASES_2"/>
    <property type="match status" value="1"/>
</dbReference>
<gene>
    <name evidence="5" type="ORF">CGS58_07815</name>
</gene>
<dbReference type="SUPFAM" id="SSF53613">
    <property type="entry name" value="Ribokinase-like"/>
    <property type="match status" value="1"/>
</dbReference>
<dbReference type="EMBL" id="NMTY01000016">
    <property type="protein sequence ID" value="PDX81161.1"/>
    <property type="molecule type" value="Genomic_DNA"/>
</dbReference>